<accession>A0A445LK30</accession>
<keyword evidence="2" id="KW-1185">Reference proteome</keyword>
<sequence>MKGLIPYVIDGIRKQKPGHKSHSLSNSLERSYHFLLGFNSFNHSRIQNQKNKDTRFNHP</sequence>
<protein>
    <submittedName>
        <fullName evidence="1">Uncharacterized protein</fullName>
    </submittedName>
</protein>
<dbReference type="EMBL" id="QZWG01000002">
    <property type="protein sequence ID" value="RZC23502.1"/>
    <property type="molecule type" value="Genomic_DNA"/>
</dbReference>
<comment type="caution">
    <text evidence="1">The sequence shown here is derived from an EMBL/GenBank/DDBJ whole genome shotgun (WGS) entry which is preliminary data.</text>
</comment>
<reference evidence="1 2" key="1">
    <citation type="submission" date="2018-09" db="EMBL/GenBank/DDBJ databases">
        <title>A high-quality reference genome of wild soybean provides a powerful tool to mine soybean genomes.</title>
        <authorList>
            <person name="Xie M."/>
            <person name="Chung C.Y.L."/>
            <person name="Li M.-W."/>
            <person name="Wong F.-L."/>
            <person name="Chan T.-F."/>
            <person name="Lam H.-M."/>
        </authorList>
    </citation>
    <scope>NUCLEOTIDE SEQUENCE [LARGE SCALE GENOMIC DNA]</scope>
    <source>
        <strain evidence="2">cv. W05</strain>
        <tissue evidence="1">Hypocotyl of etiolated seedlings</tissue>
    </source>
</reference>
<evidence type="ECO:0000313" key="2">
    <source>
        <dbReference type="Proteomes" id="UP000289340"/>
    </source>
</evidence>
<gene>
    <name evidence="1" type="ORF">D0Y65_003028</name>
</gene>
<dbReference type="Proteomes" id="UP000289340">
    <property type="component" value="Chromosome 2"/>
</dbReference>
<dbReference type="PANTHER" id="PTHR38370:SF1">
    <property type="entry name" value="BETA-1,4-XYLOSIDASE"/>
    <property type="match status" value="1"/>
</dbReference>
<organism evidence="1 2">
    <name type="scientific">Glycine soja</name>
    <name type="common">Wild soybean</name>
    <dbReference type="NCBI Taxonomy" id="3848"/>
    <lineage>
        <taxon>Eukaryota</taxon>
        <taxon>Viridiplantae</taxon>
        <taxon>Streptophyta</taxon>
        <taxon>Embryophyta</taxon>
        <taxon>Tracheophyta</taxon>
        <taxon>Spermatophyta</taxon>
        <taxon>Magnoliopsida</taxon>
        <taxon>eudicotyledons</taxon>
        <taxon>Gunneridae</taxon>
        <taxon>Pentapetalae</taxon>
        <taxon>rosids</taxon>
        <taxon>fabids</taxon>
        <taxon>Fabales</taxon>
        <taxon>Fabaceae</taxon>
        <taxon>Papilionoideae</taxon>
        <taxon>50 kb inversion clade</taxon>
        <taxon>NPAAA clade</taxon>
        <taxon>indigoferoid/millettioid clade</taxon>
        <taxon>Phaseoleae</taxon>
        <taxon>Glycine</taxon>
        <taxon>Glycine subgen. Soja</taxon>
    </lineage>
</organism>
<name>A0A445LK30_GLYSO</name>
<proteinExistence type="predicted"/>
<dbReference type="AlphaFoldDB" id="A0A445LK30"/>
<evidence type="ECO:0000313" key="1">
    <source>
        <dbReference type="EMBL" id="RZC23502.1"/>
    </source>
</evidence>
<dbReference type="PANTHER" id="PTHR38370">
    <property type="entry name" value="BETA-1,4-XYLOSIDASE"/>
    <property type="match status" value="1"/>
</dbReference>